<dbReference type="GO" id="GO:0005507">
    <property type="term" value="F:copper ion binding"/>
    <property type="evidence" value="ECO:0007669"/>
    <property type="project" value="InterPro"/>
</dbReference>
<dbReference type="Gene3D" id="1.10.287.90">
    <property type="match status" value="1"/>
</dbReference>
<dbReference type="SUPFAM" id="SSF81464">
    <property type="entry name" value="Cytochrome c oxidase subunit II-like, transmembrane region"/>
    <property type="match status" value="1"/>
</dbReference>
<proteinExistence type="inferred from homology"/>
<keyword evidence="9 17" id="KW-0249">Electron transport</keyword>
<dbReference type="Pfam" id="PF02790">
    <property type="entry name" value="COX2_TM"/>
    <property type="match status" value="1"/>
</dbReference>
<sequence length="329" mass="37122">MKRLCCGILLTVLFLSGCSSLKVLDPKGTVAELQLNLFQISIAIMLFVFFVVFSMFVYFTWKYRETPDRRHVNPSYVKGNRKLEFTWTVIPILLLVILAVPTVKGTFSLAESDETSENPLTIEVTGHQYWWEVHYPDQGITLTNEAYIPVDRPVVFQLKSADVIHSFWMPRLGGKKDLIPGKTNTLTLNASEEGVYKGQCAELCGASHSYMRFQVHAVGKQEFSQWVDQQSQVKAPENLDPTAEKGKKLFISKCLTCHAVSPTERSKGPNLAGFADNERIGNVLTNTDENVEKWIKDSSSFKPDINMPPFPDLTEEDLEALSTYLSQLE</sequence>
<dbReference type="Pfam" id="PF00034">
    <property type="entry name" value="Cytochrom_C"/>
    <property type="match status" value="1"/>
</dbReference>
<dbReference type="Gene3D" id="2.60.40.420">
    <property type="entry name" value="Cupredoxins - blue copper proteins"/>
    <property type="match status" value="1"/>
</dbReference>
<evidence type="ECO:0000256" key="5">
    <source>
        <dbReference type="ARBA" id="ARBA00022660"/>
    </source>
</evidence>
<dbReference type="PROSITE" id="PS00078">
    <property type="entry name" value="COX2"/>
    <property type="match status" value="1"/>
</dbReference>
<dbReference type="PANTHER" id="PTHR22888">
    <property type="entry name" value="CYTOCHROME C OXIDASE, SUBUNIT II"/>
    <property type="match status" value="1"/>
</dbReference>
<comment type="subcellular location">
    <subcellularLocation>
        <location evidence="17">Cell membrane</location>
        <topology evidence="17">Multi-pass membrane protein</topology>
    </subcellularLocation>
    <subcellularLocation>
        <location evidence="1">Membrane</location>
        <topology evidence="1">Multi-pass membrane protein</topology>
    </subcellularLocation>
</comment>
<dbReference type="GO" id="GO:0020037">
    <property type="term" value="F:heme binding"/>
    <property type="evidence" value="ECO:0007669"/>
    <property type="project" value="InterPro"/>
</dbReference>
<dbReference type="GO" id="GO:0042773">
    <property type="term" value="P:ATP synthesis coupled electron transport"/>
    <property type="evidence" value="ECO:0007669"/>
    <property type="project" value="TreeGrafter"/>
</dbReference>
<dbReference type="InterPro" id="IPR036909">
    <property type="entry name" value="Cyt_c-like_dom_sf"/>
</dbReference>
<evidence type="ECO:0000256" key="17">
    <source>
        <dbReference type="RuleBase" id="RU000456"/>
    </source>
</evidence>
<keyword evidence="5 17" id="KW-0679">Respiratory chain</keyword>
<dbReference type="CDD" id="cd04213">
    <property type="entry name" value="CuRO_CcO_Caa3_II"/>
    <property type="match status" value="1"/>
</dbReference>
<keyword evidence="8" id="KW-1278">Translocase</keyword>
<feature type="transmembrane region" description="Helical" evidence="19">
    <location>
        <begin position="36"/>
        <end position="61"/>
    </location>
</feature>
<dbReference type="PRINTS" id="PR01166">
    <property type="entry name" value="CYCOXIDASEII"/>
</dbReference>
<evidence type="ECO:0000256" key="10">
    <source>
        <dbReference type="ARBA" id="ARBA00022989"/>
    </source>
</evidence>
<keyword evidence="10 19" id="KW-1133">Transmembrane helix</keyword>
<comment type="function">
    <text evidence="14 18">Subunits I and II form the functional core of the enzyme complex. Electrons originating in cytochrome c are transferred via heme a and Cu(A) to the binuclear center formed by heme a3 and Cu(B).</text>
</comment>
<dbReference type="InterPro" id="IPR014222">
    <property type="entry name" value="Cyt_c_oxidase_su2"/>
</dbReference>
<dbReference type="InterPro" id="IPR002429">
    <property type="entry name" value="CcO_II-like_C"/>
</dbReference>
<dbReference type="Pfam" id="PF00116">
    <property type="entry name" value="COX2"/>
    <property type="match status" value="1"/>
</dbReference>
<dbReference type="PANTHER" id="PTHR22888:SF18">
    <property type="entry name" value="CYTOCHROME BO(3) UBIQUINOL OXIDASE SUBUNIT 2"/>
    <property type="match status" value="1"/>
</dbReference>
<evidence type="ECO:0000256" key="7">
    <source>
        <dbReference type="ARBA" id="ARBA00022723"/>
    </source>
</evidence>
<dbReference type="PROSITE" id="PS51007">
    <property type="entry name" value="CYTC"/>
    <property type="match status" value="1"/>
</dbReference>
<feature type="domain" description="Cytochrome c" evidence="22">
    <location>
        <begin position="241"/>
        <end position="329"/>
    </location>
</feature>
<dbReference type="SUPFAM" id="SSF46626">
    <property type="entry name" value="Cytochrome c"/>
    <property type="match status" value="1"/>
</dbReference>
<dbReference type="InterPro" id="IPR001505">
    <property type="entry name" value="Copper_CuA"/>
</dbReference>
<evidence type="ECO:0000256" key="9">
    <source>
        <dbReference type="ARBA" id="ARBA00022982"/>
    </source>
</evidence>
<keyword evidence="6 17" id="KW-0812">Transmembrane</keyword>
<evidence type="ECO:0000259" key="20">
    <source>
        <dbReference type="PROSITE" id="PS50857"/>
    </source>
</evidence>
<dbReference type="GO" id="GO:0016491">
    <property type="term" value="F:oxidoreductase activity"/>
    <property type="evidence" value="ECO:0007669"/>
    <property type="project" value="InterPro"/>
</dbReference>
<dbReference type="EC" id="7.1.1.9" evidence="18"/>
<keyword evidence="7 16" id="KW-0479">Metal-binding</keyword>
<evidence type="ECO:0000256" key="12">
    <source>
        <dbReference type="ARBA" id="ARBA00023008"/>
    </source>
</evidence>
<evidence type="ECO:0000256" key="4">
    <source>
        <dbReference type="ARBA" id="ARBA00022617"/>
    </source>
</evidence>
<dbReference type="RefSeq" id="WP_060673585.1">
    <property type="nucleotide sequence ID" value="NZ_LIXZ01000015.1"/>
</dbReference>
<dbReference type="OrthoDB" id="9781261at2"/>
<dbReference type="AlphaFoldDB" id="A0A0P6VZQ3"/>
<dbReference type="NCBIfam" id="TIGR02866">
    <property type="entry name" value="CoxB"/>
    <property type="match status" value="1"/>
</dbReference>
<evidence type="ECO:0000256" key="18">
    <source>
        <dbReference type="RuleBase" id="RU004024"/>
    </source>
</evidence>
<keyword evidence="3 17" id="KW-0813">Transport</keyword>
<dbReference type="InterPro" id="IPR011759">
    <property type="entry name" value="Cyt_c_oxidase_su2_TM_dom"/>
</dbReference>
<dbReference type="GO" id="GO:0004129">
    <property type="term" value="F:cytochrome-c oxidase activity"/>
    <property type="evidence" value="ECO:0007669"/>
    <property type="project" value="UniProtKB-EC"/>
</dbReference>
<dbReference type="InterPro" id="IPR009056">
    <property type="entry name" value="Cyt_c-like_dom"/>
</dbReference>
<evidence type="ECO:0000256" key="16">
    <source>
        <dbReference type="PROSITE-ProRule" id="PRU00433"/>
    </source>
</evidence>
<comment type="caution">
    <text evidence="23">The sequence shown here is derived from an EMBL/GenBank/DDBJ whole genome shotgun (WGS) entry which is preliminary data.</text>
</comment>
<dbReference type="InterPro" id="IPR034236">
    <property type="entry name" value="CuRO_CcO_Caa3_II"/>
</dbReference>
<name>A0A0P6VZQ3_9BACI</name>
<evidence type="ECO:0000256" key="19">
    <source>
        <dbReference type="SAM" id="Phobius"/>
    </source>
</evidence>
<reference evidence="23 24" key="1">
    <citation type="submission" date="2015-08" db="EMBL/GenBank/DDBJ databases">
        <title>Draft Genome Sequence of Bacillus vietnamensis UCD-SED5.</title>
        <authorList>
            <person name="Lee R.D."/>
            <person name="Jospin G."/>
            <person name="Lang J.M."/>
            <person name="Coil D.A."/>
            <person name="Eisen J.A."/>
        </authorList>
    </citation>
    <scope>NUCLEOTIDE SEQUENCE [LARGE SCALE GENOMIC DNA]</scope>
    <source>
        <strain evidence="23 24">UCD-SED5</strain>
    </source>
</reference>
<evidence type="ECO:0000256" key="14">
    <source>
        <dbReference type="ARBA" id="ARBA00024688"/>
    </source>
</evidence>
<organism evidence="23 24">
    <name type="scientific">Rossellomorea vietnamensis</name>
    <dbReference type="NCBI Taxonomy" id="218284"/>
    <lineage>
        <taxon>Bacteria</taxon>
        <taxon>Bacillati</taxon>
        <taxon>Bacillota</taxon>
        <taxon>Bacilli</taxon>
        <taxon>Bacillales</taxon>
        <taxon>Bacillaceae</taxon>
        <taxon>Rossellomorea</taxon>
    </lineage>
</organism>
<feature type="transmembrane region" description="Helical" evidence="19">
    <location>
        <begin position="85"/>
        <end position="103"/>
    </location>
</feature>
<evidence type="ECO:0000313" key="24">
    <source>
        <dbReference type="Proteomes" id="UP000050398"/>
    </source>
</evidence>
<keyword evidence="12 18" id="KW-0186">Copper</keyword>
<evidence type="ECO:0000313" key="23">
    <source>
        <dbReference type="EMBL" id="KPL58463.1"/>
    </source>
</evidence>
<comment type="catalytic activity">
    <reaction evidence="15 18">
        <text>4 Fe(II)-[cytochrome c] + O2 + 8 H(+)(in) = 4 Fe(III)-[cytochrome c] + 2 H2O + 4 H(+)(out)</text>
        <dbReference type="Rhea" id="RHEA:11436"/>
        <dbReference type="Rhea" id="RHEA-COMP:10350"/>
        <dbReference type="Rhea" id="RHEA-COMP:14399"/>
        <dbReference type="ChEBI" id="CHEBI:15377"/>
        <dbReference type="ChEBI" id="CHEBI:15378"/>
        <dbReference type="ChEBI" id="CHEBI:15379"/>
        <dbReference type="ChEBI" id="CHEBI:29033"/>
        <dbReference type="ChEBI" id="CHEBI:29034"/>
        <dbReference type="EC" id="7.1.1.9"/>
    </reaction>
</comment>
<evidence type="ECO:0000256" key="8">
    <source>
        <dbReference type="ARBA" id="ARBA00022967"/>
    </source>
</evidence>
<dbReference type="PATRIC" id="fig|218284.4.peg.1513"/>
<keyword evidence="11 16" id="KW-0408">Iron</keyword>
<evidence type="ECO:0000256" key="13">
    <source>
        <dbReference type="ARBA" id="ARBA00023136"/>
    </source>
</evidence>
<dbReference type="SUPFAM" id="SSF49503">
    <property type="entry name" value="Cupredoxins"/>
    <property type="match status" value="1"/>
</dbReference>
<keyword evidence="4 16" id="KW-0349">Heme</keyword>
<evidence type="ECO:0000256" key="11">
    <source>
        <dbReference type="ARBA" id="ARBA00023004"/>
    </source>
</evidence>
<evidence type="ECO:0000256" key="6">
    <source>
        <dbReference type="ARBA" id="ARBA00022692"/>
    </source>
</evidence>
<evidence type="ECO:0000256" key="1">
    <source>
        <dbReference type="ARBA" id="ARBA00004141"/>
    </source>
</evidence>
<evidence type="ECO:0000259" key="22">
    <source>
        <dbReference type="PROSITE" id="PS51007"/>
    </source>
</evidence>
<gene>
    <name evidence="23" type="ORF">AM506_16540</name>
</gene>
<feature type="domain" description="Cytochrome oxidase subunit II transmembrane region profile" evidence="21">
    <location>
        <begin position="15"/>
        <end position="113"/>
    </location>
</feature>
<dbReference type="InterPro" id="IPR008972">
    <property type="entry name" value="Cupredoxin"/>
</dbReference>
<dbReference type="GO" id="GO:0005886">
    <property type="term" value="C:plasma membrane"/>
    <property type="evidence" value="ECO:0007669"/>
    <property type="project" value="UniProtKB-SubCell"/>
</dbReference>
<dbReference type="PROSITE" id="PS50999">
    <property type="entry name" value="COX2_TM"/>
    <property type="match status" value="1"/>
</dbReference>
<dbReference type="InterPro" id="IPR045187">
    <property type="entry name" value="CcO_II"/>
</dbReference>
<comment type="similarity">
    <text evidence="2 17">Belongs to the cytochrome c oxidase subunit 2 family.</text>
</comment>
<feature type="domain" description="Cytochrome oxidase subunit II copper A binding" evidence="20">
    <location>
        <begin position="117"/>
        <end position="229"/>
    </location>
</feature>
<dbReference type="PROSITE" id="PS50857">
    <property type="entry name" value="COX2_CUA"/>
    <property type="match status" value="1"/>
</dbReference>
<dbReference type="PROSITE" id="PS51257">
    <property type="entry name" value="PROKAR_LIPOPROTEIN"/>
    <property type="match status" value="1"/>
</dbReference>
<evidence type="ECO:0000256" key="15">
    <source>
        <dbReference type="ARBA" id="ARBA00047816"/>
    </source>
</evidence>
<comment type="cofactor">
    <cofactor evidence="18">
        <name>Cu cation</name>
        <dbReference type="ChEBI" id="CHEBI:23378"/>
    </cofactor>
    <text evidence="18">Binds a copper A center.</text>
</comment>
<evidence type="ECO:0000256" key="3">
    <source>
        <dbReference type="ARBA" id="ARBA00022448"/>
    </source>
</evidence>
<dbReference type="Proteomes" id="UP000050398">
    <property type="component" value="Unassembled WGS sequence"/>
</dbReference>
<dbReference type="EMBL" id="LIXZ01000015">
    <property type="protein sequence ID" value="KPL58463.1"/>
    <property type="molecule type" value="Genomic_DNA"/>
</dbReference>
<evidence type="ECO:0000256" key="2">
    <source>
        <dbReference type="ARBA" id="ARBA00007866"/>
    </source>
</evidence>
<evidence type="ECO:0000259" key="21">
    <source>
        <dbReference type="PROSITE" id="PS50999"/>
    </source>
</evidence>
<dbReference type="InterPro" id="IPR036257">
    <property type="entry name" value="Cyt_c_oxidase_su2_TM_sf"/>
</dbReference>
<keyword evidence="13 19" id="KW-0472">Membrane</keyword>
<protein>
    <recommendedName>
        <fullName evidence="18">Cytochrome c oxidase subunit 2</fullName>
        <ecNumber evidence="18">7.1.1.9</ecNumber>
    </recommendedName>
</protein>
<accession>A0A0P6VZQ3</accession>